<name>A0A7S0EYJ0_9EUKA</name>
<dbReference type="GO" id="GO:0048487">
    <property type="term" value="F:beta-tubulin binding"/>
    <property type="evidence" value="ECO:0007669"/>
    <property type="project" value="InterPro"/>
</dbReference>
<accession>A0A7S0EYJ0</accession>
<evidence type="ECO:0000256" key="1">
    <source>
        <dbReference type="SAM" id="Coils"/>
    </source>
</evidence>
<gene>
    <name evidence="3" type="ORF">PANT1444_LOCUS14256</name>
</gene>
<dbReference type="EMBL" id="HBEP01025098">
    <property type="protein sequence ID" value="CAD8497112.1"/>
    <property type="molecule type" value="Transcribed_RNA"/>
</dbReference>
<feature type="coiled-coil region" evidence="1">
    <location>
        <begin position="318"/>
        <end position="352"/>
    </location>
</feature>
<feature type="region of interest" description="Disordered" evidence="2">
    <location>
        <begin position="508"/>
        <end position="529"/>
    </location>
</feature>
<dbReference type="GO" id="GO:0035735">
    <property type="term" value="P:intraciliary transport involved in cilium assembly"/>
    <property type="evidence" value="ECO:0007669"/>
    <property type="project" value="TreeGrafter"/>
</dbReference>
<organism evidence="3">
    <name type="scientific">Phaeocystis antarctica</name>
    <dbReference type="NCBI Taxonomy" id="33657"/>
    <lineage>
        <taxon>Eukaryota</taxon>
        <taxon>Haptista</taxon>
        <taxon>Haptophyta</taxon>
        <taxon>Prymnesiophyceae</taxon>
        <taxon>Phaeocystales</taxon>
        <taxon>Phaeocystaceae</taxon>
        <taxon>Phaeocystis</taxon>
    </lineage>
</organism>
<sequence>MAAGGGGARPSSRGGVPGQMPPGQMPPGQMPPGTGGVRMGTGMRPGTGARAALGSRQGTARAGPINTSGVGMNTQMNIAERPTTQQGLSGMRTAGNGPARQINDNSYYIQQLHAKCAEVQAEIGALKGNIDQAQKDNSDYGQLERIYEKLSNEMRNLQGQLADYNLMLDRNRIHKNVDDILDECRQLEGANASERHRVDELLTHRQHLEGQGREVEQQLHAHNQEMGRRLESVEPAMQQHFLELQDLHEKLTVHELPKKQADLNYFGERCAEMEHAMAQDPGRGRMHVLREETRRFEMQHHALSEELDGPQLSLPQQKEMLLQKVKADNAEIAEAERQIVEIQEAVRKGRGQLSQLETDLVEANDPKKQKYQELFQRDKEMSELIDTFDESKAEQLDKISRAQAEIVRLLQTVSRKTEHLTNASGMDSDKYDEMKSDLDFKQMQMDNSASTSSRLALELDRRKLELQKINMLDQKIEVELQEKREKMSEMEKELEGLKDLKQLKSDAARRSEELTAQKETANQRRGGVKDEAKKLKAKYEEVKAQLAKDALAVQIDELEGRVKHQESTVYALSDYIETKGAESHFEPLAEDCSRLIKVLNTETIRVLAEAPVFQYPAY</sequence>
<dbReference type="AlphaFoldDB" id="A0A7S0EYJ0"/>
<reference evidence="3" key="1">
    <citation type="submission" date="2021-01" db="EMBL/GenBank/DDBJ databases">
        <authorList>
            <person name="Corre E."/>
            <person name="Pelletier E."/>
            <person name="Niang G."/>
            <person name="Scheremetjew M."/>
            <person name="Finn R."/>
            <person name="Kale V."/>
            <person name="Holt S."/>
            <person name="Cochrane G."/>
            <person name="Meng A."/>
            <person name="Brown T."/>
            <person name="Cohen L."/>
        </authorList>
    </citation>
    <scope>NUCLEOTIDE SEQUENCE</scope>
    <source>
        <strain evidence="3">CCMP1374</strain>
    </source>
</reference>
<evidence type="ECO:0008006" key="4">
    <source>
        <dbReference type="Google" id="ProtNLM"/>
    </source>
</evidence>
<feature type="region of interest" description="Disordered" evidence="2">
    <location>
        <begin position="1"/>
        <end position="72"/>
    </location>
</feature>
<proteinExistence type="predicted"/>
<feature type="compositionally biased region" description="Pro residues" evidence="2">
    <location>
        <begin position="19"/>
        <end position="30"/>
    </location>
</feature>
<dbReference type="InterPro" id="IPR029602">
    <property type="entry name" value="IFT74"/>
</dbReference>
<keyword evidence="1" id="KW-0175">Coiled coil</keyword>
<dbReference type="GO" id="GO:0030992">
    <property type="term" value="C:intraciliary transport particle B"/>
    <property type="evidence" value="ECO:0007669"/>
    <property type="project" value="InterPro"/>
</dbReference>
<feature type="compositionally biased region" description="Gly residues" evidence="2">
    <location>
        <begin position="33"/>
        <end position="45"/>
    </location>
</feature>
<protein>
    <recommendedName>
        <fullName evidence="4">Intraflagellar transport protein 74 homolog</fullName>
    </recommendedName>
</protein>
<dbReference type="PANTHER" id="PTHR31432">
    <property type="entry name" value="INTRAFLAGELLAR TRANSPORT PROTEIN 74 HOMOLOG"/>
    <property type="match status" value="1"/>
</dbReference>
<dbReference type="PANTHER" id="PTHR31432:SF0">
    <property type="entry name" value="INTRAFLAGELLAR TRANSPORT PROTEIN 74 HOMOLOG"/>
    <property type="match status" value="1"/>
</dbReference>
<evidence type="ECO:0000256" key="2">
    <source>
        <dbReference type="SAM" id="MobiDB-lite"/>
    </source>
</evidence>
<feature type="coiled-coil region" evidence="1">
    <location>
        <begin position="109"/>
        <end position="167"/>
    </location>
</feature>
<dbReference type="GO" id="GO:0005929">
    <property type="term" value="C:cilium"/>
    <property type="evidence" value="ECO:0007669"/>
    <property type="project" value="TreeGrafter"/>
</dbReference>
<evidence type="ECO:0000313" key="3">
    <source>
        <dbReference type="EMBL" id="CAD8497112.1"/>
    </source>
</evidence>